<keyword evidence="3" id="KW-1185">Reference proteome</keyword>
<protein>
    <submittedName>
        <fullName evidence="2">Uncharacterized protein</fullName>
    </submittedName>
</protein>
<feature type="region of interest" description="Disordered" evidence="1">
    <location>
        <begin position="73"/>
        <end position="97"/>
    </location>
</feature>
<reference evidence="2" key="1">
    <citation type="submission" date="2020-03" db="EMBL/GenBank/DDBJ databases">
        <authorList>
            <person name="Weist P."/>
        </authorList>
    </citation>
    <scope>NUCLEOTIDE SEQUENCE</scope>
</reference>
<dbReference type="Proteomes" id="UP001153269">
    <property type="component" value="Unassembled WGS sequence"/>
</dbReference>
<gene>
    <name evidence="2" type="ORF">PLEPLA_LOCUS40965</name>
</gene>
<feature type="region of interest" description="Disordered" evidence="1">
    <location>
        <begin position="1"/>
        <end position="25"/>
    </location>
</feature>
<dbReference type="AlphaFoldDB" id="A0A9N7VP48"/>
<evidence type="ECO:0000313" key="3">
    <source>
        <dbReference type="Proteomes" id="UP001153269"/>
    </source>
</evidence>
<evidence type="ECO:0000256" key="1">
    <source>
        <dbReference type="SAM" id="MobiDB-lite"/>
    </source>
</evidence>
<feature type="compositionally biased region" description="Basic residues" evidence="1">
    <location>
        <begin position="14"/>
        <end position="23"/>
    </location>
</feature>
<evidence type="ECO:0000313" key="2">
    <source>
        <dbReference type="EMBL" id="CAB1453215.1"/>
    </source>
</evidence>
<accession>A0A9N7VP48</accession>
<dbReference type="EMBL" id="CADEAL010004161">
    <property type="protein sequence ID" value="CAB1453215.1"/>
    <property type="molecule type" value="Genomic_DNA"/>
</dbReference>
<sequence>MFWDRKNSMGNSQRRPKGRHRPKSATGIFPDLIWDLNFIPDFSELDHSSRVSCEKHTHCGVVPVSQSALGSCPSPSTSELMVRPQRSTEIIKSRCSK</sequence>
<proteinExistence type="predicted"/>
<organism evidence="2 3">
    <name type="scientific">Pleuronectes platessa</name>
    <name type="common">European plaice</name>
    <dbReference type="NCBI Taxonomy" id="8262"/>
    <lineage>
        <taxon>Eukaryota</taxon>
        <taxon>Metazoa</taxon>
        <taxon>Chordata</taxon>
        <taxon>Craniata</taxon>
        <taxon>Vertebrata</taxon>
        <taxon>Euteleostomi</taxon>
        <taxon>Actinopterygii</taxon>
        <taxon>Neopterygii</taxon>
        <taxon>Teleostei</taxon>
        <taxon>Neoteleostei</taxon>
        <taxon>Acanthomorphata</taxon>
        <taxon>Carangaria</taxon>
        <taxon>Pleuronectiformes</taxon>
        <taxon>Pleuronectoidei</taxon>
        <taxon>Pleuronectidae</taxon>
        <taxon>Pleuronectes</taxon>
    </lineage>
</organism>
<comment type="caution">
    <text evidence="2">The sequence shown here is derived from an EMBL/GenBank/DDBJ whole genome shotgun (WGS) entry which is preliminary data.</text>
</comment>
<feature type="compositionally biased region" description="Polar residues" evidence="1">
    <location>
        <begin position="73"/>
        <end position="90"/>
    </location>
</feature>
<name>A0A9N7VP48_PLEPL</name>